<feature type="region of interest" description="Disordered" evidence="1">
    <location>
        <begin position="407"/>
        <end position="447"/>
    </location>
</feature>
<dbReference type="RefSeq" id="WP_139986744.1">
    <property type="nucleotide sequence ID" value="NZ_VENP01000023.1"/>
</dbReference>
<evidence type="ECO:0000313" key="3">
    <source>
        <dbReference type="EMBL" id="TNU74694.1"/>
    </source>
</evidence>
<dbReference type="AlphaFoldDB" id="A0A5C5BDH2"/>
<evidence type="ECO:0000256" key="1">
    <source>
        <dbReference type="SAM" id="MobiDB-lite"/>
    </source>
</evidence>
<proteinExistence type="predicted"/>
<dbReference type="GO" id="GO:0016491">
    <property type="term" value="F:oxidoreductase activity"/>
    <property type="evidence" value="ECO:0007669"/>
    <property type="project" value="InterPro"/>
</dbReference>
<reference evidence="3 4" key="1">
    <citation type="submission" date="2019-06" db="EMBL/GenBank/DDBJ databases">
        <title>Draft genome sequence of Miniimonas arenae KCTC 19750T isolated from sea sand.</title>
        <authorList>
            <person name="Park S.-J."/>
        </authorList>
    </citation>
    <scope>NUCLEOTIDE SEQUENCE [LARGE SCALE GENOMIC DNA]</scope>
    <source>
        <strain evidence="3 4">KCTC 19750</strain>
    </source>
</reference>
<dbReference type="EMBL" id="VENP01000023">
    <property type="protein sequence ID" value="TNU74694.1"/>
    <property type="molecule type" value="Genomic_DNA"/>
</dbReference>
<protein>
    <recommendedName>
        <fullName evidence="2">Amine oxidase domain-containing protein</fullName>
    </recommendedName>
</protein>
<feature type="compositionally biased region" description="Polar residues" evidence="1">
    <location>
        <begin position="435"/>
        <end position="447"/>
    </location>
</feature>
<dbReference type="Gene3D" id="1.10.3110.10">
    <property type="entry name" value="protoporphyrinogen ix oxidase, domain 3"/>
    <property type="match status" value="1"/>
</dbReference>
<accession>A0A5C5BDH2</accession>
<evidence type="ECO:0000259" key="2">
    <source>
        <dbReference type="Pfam" id="PF01593"/>
    </source>
</evidence>
<feature type="domain" description="Amine oxidase" evidence="2">
    <location>
        <begin position="13"/>
        <end position="246"/>
    </location>
</feature>
<dbReference type="Gene3D" id="3.90.660.20">
    <property type="entry name" value="Protoporphyrinogen oxidase, mitochondrial, domain 2"/>
    <property type="match status" value="1"/>
</dbReference>
<dbReference type="Pfam" id="PF01593">
    <property type="entry name" value="Amino_oxidase"/>
    <property type="match status" value="1"/>
</dbReference>
<dbReference type="PANTHER" id="PTHR42923:SF3">
    <property type="entry name" value="PROTOPORPHYRINOGEN OXIDASE"/>
    <property type="match status" value="1"/>
</dbReference>
<dbReference type="InterPro" id="IPR002937">
    <property type="entry name" value="Amino_oxidase"/>
</dbReference>
<organism evidence="3 4">
    <name type="scientific">Miniimonas arenae</name>
    <dbReference type="NCBI Taxonomy" id="676201"/>
    <lineage>
        <taxon>Bacteria</taxon>
        <taxon>Bacillati</taxon>
        <taxon>Actinomycetota</taxon>
        <taxon>Actinomycetes</taxon>
        <taxon>Micrococcales</taxon>
        <taxon>Beutenbergiaceae</taxon>
        <taxon>Miniimonas</taxon>
    </lineage>
</organism>
<comment type="caution">
    <text evidence="3">The sequence shown here is derived from an EMBL/GenBank/DDBJ whole genome shotgun (WGS) entry which is preliminary data.</text>
</comment>
<feature type="compositionally biased region" description="Low complexity" evidence="1">
    <location>
        <begin position="407"/>
        <end position="434"/>
    </location>
</feature>
<dbReference type="SUPFAM" id="SSF54373">
    <property type="entry name" value="FAD-linked reductases, C-terminal domain"/>
    <property type="match status" value="1"/>
</dbReference>
<dbReference type="SUPFAM" id="SSF51905">
    <property type="entry name" value="FAD/NAD(P)-binding domain"/>
    <property type="match status" value="1"/>
</dbReference>
<evidence type="ECO:0000313" key="4">
    <source>
        <dbReference type="Proteomes" id="UP000313849"/>
    </source>
</evidence>
<dbReference type="OrthoDB" id="3450553at2"/>
<dbReference type="PANTHER" id="PTHR42923">
    <property type="entry name" value="PROTOPORPHYRINOGEN OXIDASE"/>
    <property type="match status" value="1"/>
</dbReference>
<keyword evidence="4" id="KW-1185">Reference proteome</keyword>
<dbReference type="Gene3D" id="3.50.50.60">
    <property type="entry name" value="FAD/NAD(P)-binding domain"/>
    <property type="match status" value="1"/>
</dbReference>
<name>A0A5C5BDH2_9MICO</name>
<dbReference type="Proteomes" id="UP000313849">
    <property type="component" value="Unassembled WGS sequence"/>
</dbReference>
<dbReference type="InterPro" id="IPR050464">
    <property type="entry name" value="Zeta_carotene_desat/Oxidored"/>
</dbReference>
<sequence length="447" mass="44595">MTAEVVTVVGGGIAGLVVARDLAVAGVPVILREASPRLGGQIEQVELAGRLLDIGAESFATRGGTVAALLADLGLDGEVTPPLDSPAWVHRADGTACALPATAVLGIPSRPLARDVVRAIGPVAAVRAACDAVLPRRSRRLPDPTLGEVVRARMGDAVVRGLVDPVVRGVYSTGADDLALATASPPLASALTRTRRLAVAARQVRAAAPAGSQVACVRGGLGAVVAALAADARAHGAALRTDDPVTAGELAEIRVAGPVVVAAVGLASTATTSRTLTVVAAAVEGLTGAPRGTGVLVAPDAPGVTARALTHSSVKWPWLAGDAALVRLSYDAPPTDGDVERDVRLLSGAPEARVLAVVRRTWTRTIAVEAPPEQAHDGAAHLVGEASGRTGLAAIVAHARSVAASLAGTTTDTASGPTTATTSGTTSGTTCGTTPSLVTSPHQEGRS</sequence>
<gene>
    <name evidence="3" type="ORF">FH969_07630</name>
</gene>
<dbReference type="InterPro" id="IPR036188">
    <property type="entry name" value="FAD/NAD-bd_sf"/>
</dbReference>